<dbReference type="InterPro" id="IPR016120">
    <property type="entry name" value="Sig_transdc_His_kin_SpoOB"/>
</dbReference>
<dbReference type="AlphaFoldDB" id="A0A645GV43"/>
<keyword evidence="1" id="KW-0597">Phosphoprotein</keyword>
<keyword evidence="4" id="KW-1133">Transmembrane helix</keyword>
<gene>
    <name evidence="5" type="ORF">SDC9_174947</name>
</gene>
<proteinExistence type="predicted"/>
<dbReference type="EMBL" id="VSSQ01077437">
    <property type="protein sequence ID" value="MPN27513.1"/>
    <property type="molecule type" value="Genomic_DNA"/>
</dbReference>
<feature type="transmembrane region" description="Helical" evidence="4">
    <location>
        <begin position="26"/>
        <end position="46"/>
    </location>
</feature>
<evidence type="ECO:0000256" key="2">
    <source>
        <dbReference type="ARBA" id="ARBA00022679"/>
    </source>
</evidence>
<keyword evidence="2" id="KW-0808">Transferase</keyword>
<keyword evidence="4" id="KW-0472">Membrane</keyword>
<organism evidence="5">
    <name type="scientific">bioreactor metagenome</name>
    <dbReference type="NCBI Taxonomy" id="1076179"/>
    <lineage>
        <taxon>unclassified sequences</taxon>
        <taxon>metagenomes</taxon>
        <taxon>ecological metagenomes</taxon>
    </lineage>
</organism>
<name>A0A645GV43_9ZZZZ</name>
<dbReference type="GO" id="GO:0000155">
    <property type="term" value="F:phosphorelay sensor kinase activity"/>
    <property type="evidence" value="ECO:0007669"/>
    <property type="project" value="InterPro"/>
</dbReference>
<feature type="transmembrane region" description="Helical" evidence="4">
    <location>
        <begin position="58"/>
        <end position="77"/>
    </location>
</feature>
<reference evidence="5" key="1">
    <citation type="submission" date="2019-08" db="EMBL/GenBank/DDBJ databases">
        <authorList>
            <person name="Kucharzyk K."/>
            <person name="Murdoch R.W."/>
            <person name="Higgins S."/>
            <person name="Loffler F."/>
        </authorList>
    </citation>
    <scope>NUCLEOTIDE SEQUENCE</scope>
</reference>
<comment type="caution">
    <text evidence="5">The sequence shown here is derived from an EMBL/GenBank/DDBJ whole genome shotgun (WGS) entry which is preliminary data.</text>
</comment>
<evidence type="ECO:0000313" key="5">
    <source>
        <dbReference type="EMBL" id="MPN27513.1"/>
    </source>
</evidence>
<keyword evidence="4" id="KW-0812">Transmembrane</keyword>
<evidence type="ECO:0000256" key="4">
    <source>
        <dbReference type="SAM" id="Phobius"/>
    </source>
</evidence>
<accession>A0A645GV43</accession>
<keyword evidence="3" id="KW-0418">Kinase</keyword>
<evidence type="ECO:0000256" key="1">
    <source>
        <dbReference type="ARBA" id="ARBA00022553"/>
    </source>
</evidence>
<evidence type="ECO:0000256" key="3">
    <source>
        <dbReference type="ARBA" id="ARBA00022777"/>
    </source>
</evidence>
<feature type="transmembrane region" description="Helical" evidence="4">
    <location>
        <begin position="89"/>
        <end position="109"/>
    </location>
</feature>
<protein>
    <recommendedName>
        <fullName evidence="6">SpoOB alpha-helical domain-containing protein</fullName>
    </recommendedName>
</protein>
<dbReference type="Gene3D" id="1.10.287.130">
    <property type="match status" value="1"/>
</dbReference>
<dbReference type="SUPFAM" id="SSF55890">
    <property type="entry name" value="Sporulation response regulatory protein Spo0B"/>
    <property type="match status" value="1"/>
</dbReference>
<evidence type="ECO:0008006" key="6">
    <source>
        <dbReference type="Google" id="ProtNLM"/>
    </source>
</evidence>
<sequence>MILQIIVMSLFGIIVKVDMNNFRTSIIVNVTIIFLSAIISRYLPSFNRKLEIKVSKKILIYLATNLFGYILITKVLWDYDNNIILKKWISFVLIISAMFAINAIMYFYIVKIEQGRKEAELRAKYSEVLSGITNEIRGRQHDFKNHLNVINGLIELYDENKNLYKVKNYINSLSYSMQGLESIIYIDNSILIAILYGKFHEANKANIKFIYEIKNSLLETSLKDYELVEVLSNLITMVWRL</sequence>